<feature type="transmembrane region" description="Helical" evidence="8">
    <location>
        <begin position="374"/>
        <end position="397"/>
    </location>
</feature>
<evidence type="ECO:0000256" key="2">
    <source>
        <dbReference type="ARBA" id="ARBA00007343"/>
    </source>
</evidence>
<dbReference type="Pfam" id="PF00002">
    <property type="entry name" value="7tm_2"/>
    <property type="match status" value="1"/>
</dbReference>
<reference evidence="12" key="1">
    <citation type="submission" date="2025-08" db="UniProtKB">
        <authorList>
            <consortium name="RefSeq"/>
        </authorList>
    </citation>
    <scope>IDENTIFICATION</scope>
    <source>
        <tissue evidence="12">Sperm</tissue>
    </source>
</reference>
<keyword evidence="5 8" id="KW-0472">Membrane</keyword>
<evidence type="ECO:0000259" key="10">
    <source>
        <dbReference type="PROSITE" id="PS50261"/>
    </source>
</evidence>
<dbReference type="Proteomes" id="UP001318040">
    <property type="component" value="Chromosome 12"/>
</dbReference>
<dbReference type="Gene3D" id="1.20.1070.10">
    <property type="entry name" value="Rhodopsin 7-helix transmembrane proteins"/>
    <property type="match status" value="1"/>
</dbReference>
<feature type="transmembrane region" description="Helical" evidence="8">
    <location>
        <begin position="418"/>
        <end position="439"/>
    </location>
</feature>
<feature type="transmembrane region" description="Helical" evidence="8">
    <location>
        <begin position="331"/>
        <end position="354"/>
    </location>
</feature>
<feature type="transmembrane region" description="Helical" evidence="8">
    <location>
        <begin position="286"/>
        <end position="310"/>
    </location>
</feature>
<evidence type="ECO:0000256" key="1">
    <source>
        <dbReference type="ARBA" id="ARBA00004141"/>
    </source>
</evidence>
<evidence type="ECO:0000256" key="8">
    <source>
        <dbReference type="SAM" id="Phobius"/>
    </source>
</evidence>
<keyword evidence="3 8" id="KW-0812">Transmembrane</keyword>
<dbReference type="InterPro" id="IPR057244">
    <property type="entry name" value="GAIN_B"/>
</dbReference>
<dbReference type="InterPro" id="IPR000203">
    <property type="entry name" value="GPS"/>
</dbReference>
<keyword evidence="4 8" id="KW-1133">Transmembrane helix</keyword>
<dbReference type="InterPro" id="IPR017981">
    <property type="entry name" value="GPCR_2-like_7TM"/>
</dbReference>
<feature type="transmembrane region" description="Helical" evidence="8">
    <location>
        <begin position="255"/>
        <end position="280"/>
    </location>
</feature>
<organism evidence="11 12">
    <name type="scientific">Petromyzon marinus</name>
    <name type="common">Sea lamprey</name>
    <dbReference type="NCBI Taxonomy" id="7757"/>
    <lineage>
        <taxon>Eukaryota</taxon>
        <taxon>Metazoa</taxon>
        <taxon>Chordata</taxon>
        <taxon>Craniata</taxon>
        <taxon>Vertebrata</taxon>
        <taxon>Cyclostomata</taxon>
        <taxon>Hyperoartia</taxon>
        <taxon>Petromyzontiformes</taxon>
        <taxon>Petromyzontidae</taxon>
        <taxon>Petromyzon</taxon>
    </lineage>
</organism>
<dbReference type="InterPro" id="IPR051587">
    <property type="entry name" value="Adhesion_GPCR"/>
</dbReference>
<proteinExistence type="inferred from homology"/>
<evidence type="ECO:0000256" key="7">
    <source>
        <dbReference type="ARBA" id="ARBA00023180"/>
    </source>
</evidence>
<feature type="domain" description="GAIN-B" evidence="9">
    <location>
        <begin position="50"/>
        <end position="214"/>
    </location>
</feature>
<evidence type="ECO:0000259" key="9">
    <source>
        <dbReference type="PROSITE" id="PS50221"/>
    </source>
</evidence>
<name>A0AAJ7T0I1_PETMA</name>
<evidence type="ECO:0000256" key="3">
    <source>
        <dbReference type="ARBA" id="ARBA00022692"/>
    </source>
</evidence>
<comment type="subcellular location">
    <subcellularLocation>
        <location evidence="1">Membrane</location>
        <topology evidence="1">Multi-pass membrane protein</topology>
    </subcellularLocation>
</comment>
<dbReference type="PANTHER" id="PTHR45813">
    <property type="entry name" value="IG-LIKE DOMAIN-CONTAINING PROTEIN"/>
    <property type="match status" value="1"/>
</dbReference>
<evidence type="ECO:0000256" key="5">
    <source>
        <dbReference type="ARBA" id="ARBA00023136"/>
    </source>
</evidence>
<dbReference type="Gene3D" id="2.60.220.50">
    <property type="match status" value="1"/>
</dbReference>
<keyword evidence="11" id="KW-1185">Reference proteome</keyword>
<keyword evidence="6" id="KW-1015">Disulfide bond</keyword>
<evidence type="ECO:0000313" key="11">
    <source>
        <dbReference type="Proteomes" id="UP001318040"/>
    </source>
</evidence>
<dbReference type="InterPro" id="IPR046338">
    <property type="entry name" value="GAIN_dom_sf"/>
</dbReference>
<dbReference type="GO" id="GO:0004930">
    <property type="term" value="F:G protein-coupled receptor activity"/>
    <property type="evidence" value="ECO:0007669"/>
    <property type="project" value="InterPro"/>
</dbReference>
<protein>
    <submittedName>
        <fullName evidence="12">Adhesion G-protein coupled receptor F2-like</fullName>
    </submittedName>
</protein>
<evidence type="ECO:0000256" key="6">
    <source>
        <dbReference type="ARBA" id="ARBA00023157"/>
    </source>
</evidence>
<dbReference type="GO" id="GO:0007189">
    <property type="term" value="P:adenylate cyclase-activating G protein-coupled receptor signaling pathway"/>
    <property type="evidence" value="ECO:0007669"/>
    <property type="project" value="TreeGrafter"/>
</dbReference>
<keyword evidence="7" id="KW-0325">Glycoprotein</keyword>
<comment type="similarity">
    <text evidence="2">Belongs to the G-protein coupled receptor 2 family. Adhesion G-protein coupled receptor (ADGR) subfamily.</text>
</comment>
<dbReference type="PANTHER" id="PTHR45813:SF8">
    <property type="entry name" value="IG-LIKE DOMAIN-CONTAINING PROTEIN"/>
    <property type="match status" value="1"/>
</dbReference>
<dbReference type="KEGG" id="pmrn:116941773"/>
<evidence type="ECO:0000313" key="12">
    <source>
        <dbReference type="RefSeq" id="XP_032809038.1"/>
    </source>
</evidence>
<sequence length="461" mass="51509">MKLFFFQIIINVTSKLFSENNLAIWTSNTSSVVSSSILKAVEKFTSLFSPANFIISNNNTVVNVKTTIYREFYTQIDIINTINSVRMQINVENGLDMNSTFSAIVFSNLHKILPIQQESDCKDCTVNSIVIISALKTNTSSKKPSISLKFSPINKSLFIKTSVCVYWNSNNSNYNFTSGWFKEGCTTVVSNNAVNCSCDHFTPFAVLMSSTNPDSETSDILTNVVLTISICTLAVSIVLLSVTMRRNAFMKRSSCLKLTILLHICIKLMCAHVLFLLASFLEGKLTQAMCIPITALMHFCYLAFFFWMLCEGGLISYQLTFPIHAKDYWRQFTIAAFCVGYGAPLLIMVITVSVAKTNYSNVKFCWLATENNVILSFVVPVVVILVVNLGTVAIVCVKKMRKSIGASRSRANRNMLRCFSVLLVILGLFWFLGAVDFFIPNRGLDVCFTVVNGCQVRMHLI</sequence>
<dbReference type="SMART" id="SM00303">
    <property type="entry name" value="GPS"/>
    <property type="match status" value="1"/>
</dbReference>
<dbReference type="InterPro" id="IPR000832">
    <property type="entry name" value="GPCR_2_secretin-like"/>
</dbReference>
<dbReference type="PROSITE" id="PS50261">
    <property type="entry name" value="G_PROTEIN_RECEP_F2_4"/>
    <property type="match status" value="1"/>
</dbReference>
<dbReference type="Pfam" id="PF01825">
    <property type="entry name" value="GPS"/>
    <property type="match status" value="1"/>
</dbReference>
<dbReference type="PROSITE" id="PS50221">
    <property type="entry name" value="GAIN_B"/>
    <property type="match status" value="1"/>
</dbReference>
<dbReference type="AlphaFoldDB" id="A0AAJ7T0I1"/>
<feature type="domain" description="G-protein coupled receptors family 2 profile 2" evidence="10">
    <location>
        <begin position="218"/>
        <end position="461"/>
    </location>
</feature>
<gene>
    <name evidence="12" type="primary">LOC116941773</name>
</gene>
<dbReference type="RefSeq" id="XP_032809038.1">
    <property type="nucleotide sequence ID" value="XM_032953147.1"/>
</dbReference>
<dbReference type="GO" id="GO:0007166">
    <property type="term" value="P:cell surface receptor signaling pathway"/>
    <property type="evidence" value="ECO:0007669"/>
    <property type="project" value="InterPro"/>
</dbReference>
<feature type="transmembrane region" description="Helical" evidence="8">
    <location>
        <begin position="220"/>
        <end position="243"/>
    </location>
</feature>
<dbReference type="GO" id="GO:0016020">
    <property type="term" value="C:membrane"/>
    <property type="evidence" value="ECO:0007669"/>
    <property type="project" value="UniProtKB-SubCell"/>
</dbReference>
<accession>A0AAJ7T0I1</accession>
<evidence type="ECO:0000256" key="4">
    <source>
        <dbReference type="ARBA" id="ARBA00022989"/>
    </source>
</evidence>